<evidence type="ECO:0000256" key="1">
    <source>
        <dbReference type="SAM" id="SignalP"/>
    </source>
</evidence>
<comment type="caution">
    <text evidence="2">The sequence shown here is derived from an EMBL/GenBank/DDBJ whole genome shotgun (WGS) entry which is preliminary data.</text>
</comment>
<protein>
    <recommendedName>
        <fullName evidence="4">DUF4352 domain-containing protein</fullName>
    </recommendedName>
</protein>
<dbReference type="OrthoDB" id="9824002at2"/>
<keyword evidence="3" id="KW-1185">Reference proteome</keyword>
<proteinExistence type="predicted"/>
<feature type="signal peptide" evidence="1">
    <location>
        <begin position="1"/>
        <end position="22"/>
    </location>
</feature>
<evidence type="ECO:0000313" key="3">
    <source>
        <dbReference type="Proteomes" id="UP000078476"/>
    </source>
</evidence>
<reference evidence="2 3" key="1">
    <citation type="submission" date="2016-03" db="EMBL/GenBank/DDBJ databases">
        <authorList>
            <person name="Ploux O."/>
        </authorList>
    </citation>
    <scope>NUCLEOTIDE SEQUENCE [LARGE SCALE GENOMIC DNA]</scope>
    <source>
        <strain evidence="2 3">R-45370</strain>
    </source>
</reference>
<dbReference type="RefSeq" id="WP_066986027.1">
    <property type="nucleotide sequence ID" value="NZ_LUUI01000143.1"/>
</dbReference>
<name>A0A177N202_9GAMM</name>
<sequence>MKITFLLLAILLTGCSASRVQVDPIVTNNQAVTYARGNIKLNSQTVLKPELTILDYSLDEILISLTVTNTTNESILFSEKNLTVDLVASDTSEVGTVYTFDQLAKEAADGGYETAAQVGSTAASIGTGFIPFGSIAYSIGRLFYSVGSQSAASHEENIDKLTYTQLNSTYLRQHTLEPEASYSGILKIGFADDIKAGDTIIFTLSAGGEVEKFTFNCQPAKE</sequence>
<evidence type="ECO:0000313" key="2">
    <source>
        <dbReference type="EMBL" id="OAI11189.1"/>
    </source>
</evidence>
<dbReference type="Proteomes" id="UP000078476">
    <property type="component" value="Unassembled WGS sequence"/>
</dbReference>
<evidence type="ECO:0008006" key="4">
    <source>
        <dbReference type="Google" id="ProtNLM"/>
    </source>
</evidence>
<accession>A0A177N202</accession>
<feature type="chain" id="PRO_5008068709" description="DUF4352 domain-containing protein" evidence="1">
    <location>
        <begin position="23"/>
        <end position="222"/>
    </location>
</feature>
<dbReference type="PROSITE" id="PS51257">
    <property type="entry name" value="PROKAR_LIPOPROTEIN"/>
    <property type="match status" value="1"/>
</dbReference>
<organism evidence="2 3">
    <name type="scientific">Methylomonas lenta</name>
    <dbReference type="NCBI Taxonomy" id="980561"/>
    <lineage>
        <taxon>Bacteria</taxon>
        <taxon>Pseudomonadati</taxon>
        <taxon>Pseudomonadota</taxon>
        <taxon>Gammaproteobacteria</taxon>
        <taxon>Methylococcales</taxon>
        <taxon>Methylococcaceae</taxon>
        <taxon>Methylomonas</taxon>
    </lineage>
</organism>
<gene>
    <name evidence="2" type="ORF">A1359_14815</name>
</gene>
<dbReference type="AlphaFoldDB" id="A0A177N202"/>
<dbReference type="EMBL" id="LUUI01000143">
    <property type="protein sequence ID" value="OAI11189.1"/>
    <property type="molecule type" value="Genomic_DNA"/>
</dbReference>
<keyword evidence="1" id="KW-0732">Signal</keyword>